<evidence type="ECO:0008006" key="5">
    <source>
        <dbReference type="Google" id="ProtNLM"/>
    </source>
</evidence>
<reference evidence="3 4" key="1">
    <citation type="submission" date="2019-12" db="EMBL/GenBank/DDBJ databases">
        <authorList>
            <person name="Yang R."/>
        </authorList>
    </citation>
    <scope>NUCLEOTIDE SEQUENCE [LARGE SCALE GENOMIC DNA]</scope>
    <source>
        <strain evidence="3 4">DONG20-135</strain>
    </source>
</reference>
<comment type="subcellular location">
    <subcellularLocation>
        <location evidence="1">Cell envelope</location>
    </subcellularLocation>
</comment>
<proteinExistence type="predicted"/>
<accession>A0A6N8U5M7</accession>
<keyword evidence="4" id="KW-1185">Reference proteome</keyword>
<sequence>MKKRTATIIKIGAGVAVAAAAVFMISNFVGGKVEKATQSSYEMYSAVPAERIDLETYTRGSGLFTSFNTSQLKVDEGSKITQRYVNDGEAVKANQNVFLTSNGYESSYIKTPISGLFFEKQGESNTSTYEVYDITDTGIMIQVSESNVAKMQIGQTAKVLFTAIDKELDGKVSYISKVAENGSFPVRISVPYSEDLRFGYNASVKIITASKQQALCVPYNAVMFDGDKAYVVKKKHLKAVNKDGNITDDMKTYIKVGVSDNDYVEVLEGLNENDQILMGNYY</sequence>
<dbReference type="AlphaFoldDB" id="A0A6N8U5M7"/>
<comment type="caution">
    <text evidence="3">The sequence shown here is derived from an EMBL/GenBank/DDBJ whole genome shotgun (WGS) entry which is preliminary data.</text>
</comment>
<dbReference type="Proteomes" id="UP000434036">
    <property type="component" value="Unassembled WGS sequence"/>
</dbReference>
<keyword evidence="2" id="KW-0175">Coiled coil</keyword>
<evidence type="ECO:0000313" key="4">
    <source>
        <dbReference type="Proteomes" id="UP000434036"/>
    </source>
</evidence>
<dbReference type="EMBL" id="WUUQ01000001">
    <property type="protein sequence ID" value="MXQ72815.1"/>
    <property type="molecule type" value="Genomic_DNA"/>
</dbReference>
<protein>
    <recommendedName>
        <fullName evidence="5">HlyD family efflux transporter periplasmic adaptor subunit</fullName>
    </recommendedName>
</protein>
<name>A0A6N8U5M7_9FIRM</name>
<dbReference type="GO" id="GO:0030313">
    <property type="term" value="C:cell envelope"/>
    <property type="evidence" value="ECO:0007669"/>
    <property type="project" value="UniProtKB-SubCell"/>
</dbReference>
<dbReference type="RefSeq" id="WP_160624295.1">
    <property type="nucleotide sequence ID" value="NZ_WUUQ01000001.1"/>
</dbReference>
<evidence type="ECO:0000256" key="1">
    <source>
        <dbReference type="ARBA" id="ARBA00004196"/>
    </source>
</evidence>
<evidence type="ECO:0000313" key="3">
    <source>
        <dbReference type="EMBL" id="MXQ72815.1"/>
    </source>
</evidence>
<reference evidence="3 4" key="2">
    <citation type="submission" date="2020-01" db="EMBL/GenBank/DDBJ databases">
        <title>Clostridiaceae sp. nov. isolated from the gut of human by culturomics.</title>
        <authorList>
            <person name="Chang Y."/>
        </authorList>
    </citation>
    <scope>NUCLEOTIDE SEQUENCE [LARGE SCALE GENOMIC DNA]</scope>
    <source>
        <strain evidence="3 4">DONG20-135</strain>
    </source>
</reference>
<organism evidence="3 4">
    <name type="scientific">Copranaerobaculum intestinale</name>
    <dbReference type="NCBI Taxonomy" id="2692629"/>
    <lineage>
        <taxon>Bacteria</taxon>
        <taxon>Bacillati</taxon>
        <taxon>Bacillota</taxon>
        <taxon>Erysipelotrichia</taxon>
        <taxon>Erysipelotrichales</taxon>
        <taxon>Erysipelotrichaceae</taxon>
        <taxon>Copranaerobaculum</taxon>
    </lineage>
</organism>
<dbReference type="PANTHER" id="PTHR32347">
    <property type="entry name" value="EFFLUX SYSTEM COMPONENT YKNX-RELATED"/>
    <property type="match status" value="1"/>
</dbReference>
<dbReference type="InterPro" id="IPR050465">
    <property type="entry name" value="UPF0194_transport"/>
</dbReference>
<dbReference type="Gene3D" id="2.40.30.170">
    <property type="match status" value="1"/>
</dbReference>
<gene>
    <name evidence="3" type="ORF">GSF08_02490</name>
</gene>
<dbReference type="Gene3D" id="2.40.420.20">
    <property type="match status" value="1"/>
</dbReference>
<evidence type="ECO:0000256" key="2">
    <source>
        <dbReference type="ARBA" id="ARBA00023054"/>
    </source>
</evidence>